<organism evidence="2 3">
    <name type="scientific">Methermicoccus shengliensis</name>
    <dbReference type="NCBI Taxonomy" id="660064"/>
    <lineage>
        <taxon>Archaea</taxon>
        <taxon>Methanobacteriati</taxon>
        <taxon>Methanobacteriota</taxon>
        <taxon>Stenosarchaea group</taxon>
        <taxon>Methanomicrobia</taxon>
        <taxon>Methanosarcinales</taxon>
        <taxon>Methermicoccaceae</taxon>
        <taxon>Methermicoccus</taxon>
    </lineage>
</organism>
<accession>A0A832RWA4</accession>
<dbReference type="SUPFAM" id="SSF74784">
    <property type="entry name" value="Translin"/>
    <property type="match status" value="1"/>
</dbReference>
<keyword evidence="1" id="KW-0460">Magnesium</keyword>
<evidence type="ECO:0000313" key="2">
    <source>
        <dbReference type="EMBL" id="HIH69521.1"/>
    </source>
</evidence>
<protein>
    <recommendedName>
        <fullName evidence="4">Haloacid dehalogenase</fullName>
    </recommendedName>
</protein>
<dbReference type="Gene3D" id="1.20.58.2140">
    <property type="match status" value="1"/>
</dbReference>
<comment type="caution">
    <text evidence="2">The sequence shown here is derived from an EMBL/GenBank/DDBJ whole genome shotgun (WGS) entry which is preliminary data.</text>
</comment>
<feature type="binding site" evidence="1">
    <location>
        <position position="116"/>
    </location>
    <ligand>
        <name>Mg(2+)</name>
        <dbReference type="ChEBI" id="CHEBI:18420"/>
    </ligand>
</feature>
<dbReference type="GO" id="GO:0046872">
    <property type="term" value="F:metal ion binding"/>
    <property type="evidence" value="ECO:0007669"/>
    <property type="project" value="UniProtKB-KW"/>
</dbReference>
<name>A0A832RWA4_9EURY</name>
<keyword evidence="1" id="KW-0479">Metal-binding</keyword>
<feature type="binding site" evidence="1">
    <location>
        <position position="80"/>
    </location>
    <ligand>
        <name>Mg(2+)</name>
        <dbReference type="ChEBI" id="CHEBI:18420"/>
    </ligand>
</feature>
<dbReference type="GO" id="GO:0043565">
    <property type="term" value="F:sequence-specific DNA binding"/>
    <property type="evidence" value="ECO:0007669"/>
    <property type="project" value="InterPro"/>
</dbReference>
<dbReference type="AlphaFoldDB" id="A0A832RWA4"/>
<dbReference type="EMBL" id="DUIH01000011">
    <property type="protein sequence ID" value="HIH69521.1"/>
    <property type="molecule type" value="Genomic_DNA"/>
</dbReference>
<sequence length="193" mass="21854">MLERLEVMDEARERGLKLTREVVRLSSRAIRAAHTSHLDEAERMLARARKILDDIESTLSPHPMVYYAGFVHHAQQEYAEGCIFISLIKGERIPTPEELGVMDAAYLSGVADAVGELRRHILGLLAAGRIEHARTMLSVCEEIHHWLVQVDYPDAITMGLRRKTDVVAQLIDRTWSDVGAFMAARRIEEATKR</sequence>
<evidence type="ECO:0000313" key="3">
    <source>
        <dbReference type="Proteomes" id="UP000600363"/>
    </source>
</evidence>
<gene>
    <name evidence="2" type="ORF">HA299_02700</name>
</gene>
<evidence type="ECO:0008006" key="4">
    <source>
        <dbReference type="Google" id="ProtNLM"/>
    </source>
</evidence>
<reference evidence="2" key="1">
    <citation type="journal article" date="2020" name="bioRxiv">
        <title>A rank-normalized archaeal taxonomy based on genome phylogeny resolves widespread incomplete and uneven classifications.</title>
        <authorList>
            <person name="Rinke C."/>
            <person name="Chuvochina M."/>
            <person name="Mussig A.J."/>
            <person name="Chaumeil P.-A."/>
            <person name="Waite D.W."/>
            <person name="Whitman W.B."/>
            <person name="Parks D.H."/>
            <person name="Hugenholtz P."/>
        </authorList>
    </citation>
    <scope>NUCLEOTIDE SEQUENCE</scope>
    <source>
        <strain evidence="2">UBA12518</strain>
    </source>
</reference>
<proteinExistence type="predicted"/>
<dbReference type="CDD" id="cd14820">
    <property type="entry name" value="TRAX"/>
    <property type="match status" value="1"/>
</dbReference>
<dbReference type="InterPro" id="IPR002848">
    <property type="entry name" value="Translin_fam"/>
</dbReference>
<dbReference type="InterPro" id="IPR036081">
    <property type="entry name" value="Translin_sf"/>
</dbReference>
<dbReference type="Proteomes" id="UP000600363">
    <property type="component" value="Unassembled WGS sequence"/>
</dbReference>
<dbReference type="PANTHER" id="PTHR10741">
    <property type="entry name" value="TRANSLIN AND TRANSLIN ASSOCIATED PROTEIN X"/>
    <property type="match status" value="1"/>
</dbReference>
<dbReference type="Pfam" id="PF01997">
    <property type="entry name" value="Translin"/>
    <property type="match status" value="1"/>
</dbReference>
<evidence type="ECO:0000256" key="1">
    <source>
        <dbReference type="PIRSR" id="PIRSR602848-1"/>
    </source>
</evidence>